<evidence type="ECO:0000313" key="2">
    <source>
        <dbReference type="Proteomes" id="UP000324800"/>
    </source>
</evidence>
<protein>
    <submittedName>
        <fullName evidence="1">Uncharacterized protein</fullName>
    </submittedName>
</protein>
<gene>
    <name evidence="1" type="ORF">EZS28_002490</name>
</gene>
<comment type="caution">
    <text evidence="1">The sequence shown here is derived from an EMBL/GenBank/DDBJ whole genome shotgun (WGS) entry which is preliminary data.</text>
</comment>
<name>A0A5J4X5C2_9EUKA</name>
<evidence type="ECO:0000313" key="1">
    <source>
        <dbReference type="EMBL" id="KAA6401976.1"/>
    </source>
</evidence>
<feature type="non-terminal residue" evidence="1">
    <location>
        <position position="43"/>
    </location>
</feature>
<sequence>MLFWSKDKLPNVARPLQDVICKFFNQLIEGIQKGVNIAINQGH</sequence>
<proteinExistence type="predicted"/>
<accession>A0A5J4X5C2</accession>
<dbReference type="EMBL" id="SNRW01000303">
    <property type="protein sequence ID" value="KAA6401976.1"/>
    <property type="molecule type" value="Genomic_DNA"/>
</dbReference>
<dbReference type="AlphaFoldDB" id="A0A5J4X5C2"/>
<reference evidence="1 2" key="1">
    <citation type="submission" date="2019-03" db="EMBL/GenBank/DDBJ databases">
        <title>Single cell metagenomics reveals metabolic interactions within the superorganism composed of flagellate Streblomastix strix and complex community of Bacteroidetes bacteria on its surface.</title>
        <authorList>
            <person name="Treitli S.C."/>
            <person name="Kolisko M."/>
            <person name="Husnik F."/>
            <person name="Keeling P."/>
            <person name="Hampl V."/>
        </authorList>
    </citation>
    <scope>NUCLEOTIDE SEQUENCE [LARGE SCALE GENOMIC DNA]</scope>
    <source>
        <strain evidence="1">ST1C</strain>
    </source>
</reference>
<dbReference type="Proteomes" id="UP000324800">
    <property type="component" value="Unassembled WGS sequence"/>
</dbReference>
<organism evidence="1 2">
    <name type="scientific">Streblomastix strix</name>
    <dbReference type="NCBI Taxonomy" id="222440"/>
    <lineage>
        <taxon>Eukaryota</taxon>
        <taxon>Metamonada</taxon>
        <taxon>Preaxostyla</taxon>
        <taxon>Oxymonadida</taxon>
        <taxon>Streblomastigidae</taxon>
        <taxon>Streblomastix</taxon>
    </lineage>
</organism>